<evidence type="ECO:0000313" key="1">
    <source>
        <dbReference type="EMBL" id="MEN9061896.1"/>
    </source>
</evidence>
<comment type="caution">
    <text evidence="1">The sequence shown here is derived from an EMBL/GenBank/DDBJ whole genome shotgun (WGS) entry which is preliminary data.</text>
</comment>
<name>A0AAW9SMY6_9RHOB</name>
<dbReference type="RefSeq" id="WP_347166925.1">
    <property type="nucleotide sequence ID" value="NZ_JBDNCH010000002.1"/>
</dbReference>
<protein>
    <submittedName>
        <fullName evidence="1">Uncharacterized protein</fullName>
    </submittedName>
</protein>
<evidence type="ECO:0000313" key="2">
    <source>
        <dbReference type="Proteomes" id="UP001428774"/>
    </source>
</evidence>
<dbReference type="AlphaFoldDB" id="A0AAW9SMY6"/>
<sequence length="56" mass="5829">MTNINETENFVNISQGLNDFDSGNEAVNTVGSQVLSLVAGGSSCLRSKGVVQAARE</sequence>
<reference evidence="1 2" key="1">
    <citation type="submission" date="2024-05" db="EMBL/GenBank/DDBJ databases">
        <title>Genome sequence of Ponticoccus litoralis KCCM 90028.</title>
        <authorList>
            <person name="Kim J.M."/>
            <person name="Lee J.K."/>
            <person name="Choi B.J."/>
            <person name="Bayburt H."/>
            <person name="Baek J.H."/>
            <person name="Jeon C.O."/>
        </authorList>
    </citation>
    <scope>NUCLEOTIDE SEQUENCE [LARGE SCALE GENOMIC DNA]</scope>
    <source>
        <strain evidence="1 2">KCCM 90028</strain>
    </source>
</reference>
<dbReference type="Proteomes" id="UP001428774">
    <property type="component" value="Unassembled WGS sequence"/>
</dbReference>
<accession>A0AAW9SMY6</accession>
<gene>
    <name evidence="1" type="ORF">ABFB10_13620</name>
</gene>
<organism evidence="1 2">
    <name type="scientific">Ponticoccus litoralis</name>
    <dbReference type="NCBI Taxonomy" id="422297"/>
    <lineage>
        <taxon>Bacteria</taxon>
        <taxon>Pseudomonadati</taxon>
        <taxon>Pseudomonadota</taxon>
        <taxon>Alphaproteobacteria</taxon>
        <taxon>Rhodobacterales</taxon>
        <taxon>Roseobacteraceae</taxon>
        <taxon>Ponticoccus</taxon>
    </lineage>
</organism>
<dbReference type="EMBL" id="JBDNCH010000002">
    <property type="protein sequence ID" value="MEN9061896.1"/>
    <property type="molecule type" value="Genomic_DNA"/>
</dbReference>
<proteinExistence type="predicted"/>
<keyword evidence="2" id="KW-1185">Reference proteome</keyword>